<evidence type="ECO:0000313" key="8">
    <source>
        <dbReference type="Proteomes" id="UP000273786"/>
    </source>
</evidence>
<feature type="domain" description="SIS" evidence="6">
    <location>
        <begin position="65"/>
        <end position="208"/>
    </location>
</feature>
<dbReference type="CDD" id="cd05014">
    <property type="entry name" value="SIS_Kpsf"/>
    <property type="match status" value="1"/>
</dbReference>
<dbReference type="AlphaFoldDB" id="A0A3P3FMP1"/>
<dbReference type="Gene3D" id="3.10.580.10">
    <property type="entry name" value="CBS-domain"/>
    <property type="match status" value="1"/>
</dbReference>
<dbReference type="GO" id="GO:0016853">
    <property type="term" value="F:isomerase activity"/>
    <property type="evidence" value="ECO:0007669"/>
    <property type="project" value="UniProtKB-KW"/>
</dbReference>
<dbReference type="PROSITE" id="PS51371">
    <property type="entry name" value="CBS"/>
    <property type="match status" value="1"/>
</dbReference>
<evidence type="ECO:0000256" key="3">
    <source>
        <dbReference type="ARBA" id="ARBA00023122"/>
    </source>
</evidence>
<dbReference type="SUPFAM" id="SSF53697">
    <property type="entry name" value="SIS domain"/>
    <property type="match status" value="1"/>
</dbReference>
<comment type="caution">
    <text evidence="7">The sequence shown here is derived from an EMBL/GenBank/DDBJ whole genome shotgun (WGS) entry which is preliminary data.</text>
</comment>
<dbReference type="InterPro" id="IPR000644">
    <property type="entry name" value="CBS_dom"/>
</dbReference>
<sequence>MTAIVNPRCTVLRPHGEAAQTSIECAGDHISSKIVMLERARAIIRQEAVALERLSDRIDESICMLADHILSSTGIVLVCGVGKSRLVGEKISATLASTGTRSIMLDAVDALHGDLGRVRAGDVILALSNSGETAELMPLIRAVRQLPVIVAAITGRAMSSLAQAADVVIDIGSIQEACALGLAPTTSTTAMAAMGDALALILQERRGFTRQDFARLHPGGSLGWELTRVRDLMWPLEAIPVFGPDTPLSLALLSMCRAPRRLGVGAVLSGRSKVVGLLLGESIGRLVDGGATPDLNDPVRRHMQPPLTAISVHALLDQAAQLFRQHEIELLPVQDDQERFVGLICRQDVLKRPEL</sequence>
<proteinExistence type="inferred from homology"/>
<accession>A0A3P3FMP1</accession>
<dbReference type="InterPro" id="IPR004800">
    <property type="entry name" value="KdsD/KpsF-type"/>
</dbReference>
<dbReference type="InterPro" id="IPR046342">
    <property type="entry name" value="CBS_dom_sf"/>
</dbReference>
<gene>
    <name evidence="7" type="ORF">EH240_17730</name>
</gene>
<dbReference type="EMBL" id="RQXT01000021">
    <property type="protein sequence ID" value="RRH99657.1"/>
    <property type="molecule type" value="Genomic_DNA"/>
</dbReference>
<keyword evidence="3 4" id="KW-0129">CBS domain</keyword>
<evidence type="ECO:0000256" key="4">
    <source>
        <dbReference type="PROSITE-ProRule" id="PRU00703"/>
    </source>
</evidence>
<dbReference type="InterPro" id="IPR050986">
    <property type="entry name" value="GutQ/KpsF_isomerases"/>
</dbReference>
<dbReference type="PANTHER" id="PTHR42745:SF1">
    <property type="entry name" value="ARABINOSE 5-PHOSPHATE ISOMERASE KDSD"/>
    <property type="match status" value="1"/>
</dbReference>
<evidence type="ECO:0000259" key="6">
    <source>
        <dbReference type="PROSITE" id="PS51464"/>
    </source>
</evidence>
<dbReference type="PANTHER" id="PTHR42745">
    <property type="match status" value="1"/>
</dbReference>
<dbReference type="GO" id="GO:0005975">
    <property type="term" value="P:carbohydrate metabolic process"/>
    <property type="evidence" value="ECO:0007669"/>
    <property type="project" value="InterPro"/>
</dbReference>
<comment type="similarity">
    <text evidence="1">Belongs to the SIS family. GutQ/KpsF subfamily.</text>
</comment>
<feature type="domain" description="CBS" evidence="5">
    <location>
        <begin position="303"/>
        <end position="355"/>
    </location>
</feature>
<keyword evidence="7" id="KW-0413">Isomerase</keyword>
<evidence type="ECO:0000256" key="1">
    <source>
        <dbReference type="ARBA" id="ARBA00008165"/>
    </source>
</evidence>
<dbReference type="Pfam" id="PF01380">
    <property type="entry name" value="SIS"/>
    <property type="match status" value="1"/>
</dbReference>
<dbReference type="GO" id="GO:0097367">
    <property type="term" value="F:carbohydrate derivative binding"/>
    <property type="evidence" value="ECO:0007669"/>
    <property type="project" value="InterPro"/>
</dbReference>
<evidence type="ECO:0000259" key="5">
    <source>
        <dbReference type="PROSITE" id="PS51371"/>
    </source>
</evidence>
<dbReference type="Proteomes" id="UP000273786">
    <property type="component" value="Unassembled WGS sequence"/>
</dbReference>
<dbReference type="Gene3D" id="3.40.50.10490">
    <property type="entry name" value="Glucose-6-phosphate isomerase like protein, domain 1"/>
    <property type="match status" value="1"/>
</dbReference>
<dbReference type="SUPFAM" id="SSF54631">
    <property type="entry name" value="CBS-domain pair"/>
    <property type="match status" value="1"/>
</dbReference>
<keyword evidence="8" id="KW-1185">Reference proteome</keyword>
<dbReference type="InterPro" id="IPR001347">
    <property type="entry name" value="SIS_dom"/>
</dbReference>
<evidence type="ECO:0000256" key="2">
    <source>
        <dbReference type="ARBA" id="ARBA00022737"/>
    </source>
</evidence>
<protein>
    <submittedName>
        <fullName evidence="7">KpsF/GutQ family sugar-phosphate isomerase</fullName>
    </submittedName>
</protein>
<organism evidence="7 8">
    <name type="scientific">Mesorhizobium tamadayense</name>
    <dbReference type="NCBI Taxonomy" id="425306"/>
    <lineage>
        <taxon>Bacteria</taxon>
        <taxon>Pseudomonadati</taxon>
        <taxon>Pseudomonadota</taxon>
        <taxon>Alphaproteobacteria</taxon>
        <taxon>Hyphomicrobiales</taxon>
        <taxon>Phyllobacteriaceae</taxon>
        <taxon>Mesorhizobium</taxon>
    </lineage>
</organism>
<dbReference type="PROSITE" id="PS51464">
    <property type="entry name" value="SIS"/>
    <property type="match status" value="1"/>
</dbReference>
<dbReference type="NCBIfam" id="TIGR00393">
    <property type="entry name" value="kpsF"/>
    <property type="match status" value="1"/>
</dbReference>
<reference evidence="7 8" key="1">
    <citation type="submission" date="2018-11" db="EMBL/GenBank/DDBJ databases">
        <title>the genome of Mesorhizobium tamadayense DSM 28320.</title>
        <authorList>
            <person name="Gao J."/>
        </authorList>
    </citation>
    <scope>NUCLEOTIDE SEQUENCE [LARGE SCALE GENOMIC DNA]</scope>
    <source>
        <strain evidence="7 8">DSM 28320</strain>
    </source>
</reference>
<dbReference type="InterPro" id="IPR046348">
    <property type="entry name" value="SIS_dom_sf"/>
</dbReference>
<evidence type="ECO:0000313" key="7">
    <source>
        <dbReference type="EMBL" id="RRH99657.1"/>
    </source>
</evidence>
<dbReference type="Pfam" id="PF00571">
    <property type="entry name" value="CBS"/>
    <property type="match status" value="1"/>
</dbReference>
<keyword evidence="2" id="KW-0677">Repeat</keyword>
<dbReference type="InterPro" id="IPR035474">
    <property type="entry name" value="SIS_Kpsf"/>
</dbReference>
<dbReference type="OrthoDB" id="9762536at2"/>
<dbReference type="RefSeq" id="WP_125000546.1">
    <property type="nucleotide sequence ID" value="NZ_RQXT01000021.1"/>
</dbReference>
<dbReference type="GO" id="GO:1901135">
    <property type="term" value="P:carbohydrate derivative metabolic process"/>
    <property type="evidence" value="ECO:0007669"/>
    <property type="project" value="InterPro"/>
</dbReference>
<name>A0A3P3FMP1_9HYPH</name>